<reference evidence="2 3" key="1">
    <citation type="submission" date="2015-12" db="EMBL/GenBank/DDBJ databases">
        <title>The genome of Folsomia candida.</title>
        <authorList>
            <person name="Faddeeva A."/>
            <person name="Derks M.F."/>
            <person name="Anvar Y."/>
            <person name="Smit S."/>
            <person name="Van Straalen N."/>
            <person name="Roelofs D."/>
        </authorList>
    </citation>
    <scope>NUCLEOTIDE SEQUENCE [LARGE SCALE GENOMIC DNA]</scope>
    <source>
        <strain evidence="2 3">VU population</strain>
        <tissue evidence="2">Whole body</tissue>
    </source>
</reference>
<dbReference type="Proteomes" id="UP000198287">
    <property type="component" value="Unassembled WGS sequence"/>
</dbReference>
<protein>
    <submittedName>
        <fullName evidence="2">Uncharacterized protein</fullName>
    </submittedName>
</protein>
<sequence>MASEFEIKGVTPNNNVFNLNFILETFSNCTILVIGKDLPHFTPELLLPVILLLTSVTRVIKFRGVVWKHRPLRKGWYCLTYLYFEHETIQAHFEMGERRDNAHFLNTSQNSENSIPPPPQLITNTYLSHFFGVKPNLFPKSNYQTFPSYHLVFLVDVVMPVWRKHLGVGSYLWSNIDINPFIVVLQKFEDHANQMVKLTIQTIHYICHFGCDLHQPRDVEPIPINHLDSVLFSILKHDLSLEKYFWKSYKQDSSVQDLGNIMDELKVKRIPSIGDTHRTFYIKTLSKSSFFEFLPIYLLRDEVQELDENKTSLYPTPRLLPEIHSGFTTPQYRTTFYAEFVDNFMFTSDTLMEKEYFNFITCDVNWKSSYDFYIKPFSFHVWLSVLISLLATSAMFLLATMRTSRPKKSVFNILLTFSCFLLELDIQPKIARRKSADWKTPQLIIVFWAIVSLILSNAYVGIFTSDLIKPFEPEMDTKFIENLIGWEIFSPIAKDTKEQLWYFLNPNNISRDIRDEYENNIEFWRLETKILLLLYYLHWQEEKFRELSPSLTNNKESSKLAQISKFVNSFFLQNNEDGISNAKLLKPLSYRYPSQFFSNMTKKDCHKIAYVDLVQNIDSILIYANSRYPRHMKFVKGKDKFEGVSYSFRTQASNDNLLAWRLSVMLSSGIYHFWENLFANYAANTKQLFQYYDERKDDVKSTVENDEAVALSLDSRVETAFLILIFGLVLSLSAIFVELLYLHCNNFHDKTKNKDKTIIFK</sequence>
<feature type="transmembrane region" description="Helical" evidence="1">
    <location>
        <begin position="720"/>
        <end position="742"/>
    </location>
</feature>
<evidence type="ECO:0000313" key="3">
    <source>
        <dbReference type="Proteomes" id="UP000198287"/>
    </source>
</evidence>
<gene>
    <name evidence="2" type="ORF">Fcan01_09872</name>
</gene>
<keyword evidence="1" id="KW-0472">Membrane</keyword>
<name>A0A226EFT5_FOLCA</name>
<comment type="caution">
    <text evidence="2">The sequence shown here is derived from an EMBL/GenBank/DDBJ whole genome shotgun (WGS) entry which is preliminary data.</text>
</comment>
<dbReference type="EMBL" id="LNIX01000004">
    <property type="protein sequence ID" value="OXA56230.1"/>
    <property type="molecule type" value="Genomic_DNA"/>
</dbReference>
<feature type="transmembrane region" description="Helical" evidence="1">
    <location>
        <begin position="443"/>
        <end position="462"/>
    </location>
</feature>
<organism evidence="2 3">
    <name type="scientific">Folsomia candida</name>
    <name type="common">Springtail</name>
    <dbReference type="NCBI Taxonomy" id="158441"/>
    <lineage>
        <taxon>Eukaryota</taxon>
        <taxon>Metazoa</taxon>
        <taxon>Ecdysozoa</taxon>
        <taxon>Arthropoda</taxon>
        <taxon>Hexapoda</taxon>
        <taxon>Collembola</taxon>
        <taxon>Entomobryomorpha</taxon>
        <taxon>Isotomoidea</taxon>
        <taxon>Isotomidae</taxon>
        <taxon>Proisotominae</taxon>
        <taxon>Folsomia</taxon>
    </lineage>
</organism>
<feature type="transmembrane region" description="Helical" evidence="1">
    <location>
        <begin position="377"/>
        <end position="398"/>
    </location>
</feature>
<dbReference type="AlphaFoldDB" id="A0A226EFT5"/>
<evidence type="ECO:0000256" key="1">
    <source>
        <dbReference type="SAM" id="Phobius"/>
    </source>
</evidence>
<evidence type="ECO:0000313" key="2">
    <source>
        <dbReference type="EMBL" id="OXA56230.1"/>
    </source>
</evidence>
<keyword evidence="1" id="KW-1133">Transmembrane helix</keyword>
<keyword evidence="3" id="KW-1185">Reference proteome</keyword>
<accession>A0A226EFT5</accession>
<proteinExistence type="predicted"/>
<keyword evidence="1" id="KW-0812">Transmembrane</keyword>